<dbReference type="InterPro" id="IPR000084">
    <property type="entry name" value="PE-PGRS_N"/>
</dbReference>
<feature type="domain" description="PE-PPE" evidence="2">
    <location>
        <begin position="164"/>
        <end position="393"/>
    </location>
</feature>
<dbReference type="Pfam" id="PF00934">
    <property type="entry name" value="PE"/>
    <property type="match status" value="1"/>
</dbReference>
<comment type="caution">
    <text evidence="3">The sequence shown here is derived from an EMBL/GenBank/DDBJ whole genome shotgun (WGS) entry which is preliminary data.</text>
</comment>
<dbReference type="InterPro" id="IPR038332">
    <property type="entry name" value="PPE_sf"/>
</dbReference>
<dbReference type="STRING" id="1777.AWC07_15325"/>
<dbReference type="Proteomes" id="UP000193738">
    <property type="component" value="Unassembled WGS sequence"/>
</dbReference>
<proteinExistence type="predicted"/>
<dbReference type="Gene3D" id="3.40.50.1820">
    <property type="entry name" value="alpha/beta hydrolase"/>
    <property type="match status" value="1"/>
</dbReference>
<evidence type="ECO:0000259" key="2">
    <source>
        <dbReference type="Pfam" id="PF08237"/>
    </source>
</evidence>
<dbReference type="EMBL" id="LQOX01000129">
    <property type="protein sequence ID" value="ORV64159.1"/>
    <property type="molecule type" value="Genomic_DNA"/>
</dbReference>
<dbReference type="AlphaFoldDB" id="A0A1X1V578"/>
<dbReference type="SUPFAM" id="SSF53474">
    <property type="entry name" value="alpha/beta-Hydrolases"/>
    <property type="match status" value="1"/>
</dbReference>
<dbReference type="SUPFAM" id="SSF140459">
    <property type="entry name" value="PE/PPE dimer-like"/>
    <property type="match status" value="1"/>
</dbReference>
<protein>
    <submittedName>
        <fullName evidence="3">PE family protein</fullName>
    </submittedName>
</protein>
<evidence type="ECO:0000313" key="3">
    <source>
        <dbReference type="EMBL" id="ORV64159.1"/>
    </source>
</evidence>
<accession>A0A1X1V578</accession>
<evidence type="ECO:0000313" key="4">
    <source>
        <dbReference type="Proteomes" id="UP000193738"/>
    </source>
</evidence>
<sequence>MSYLLTAPEMVATAATDLDGIAAALHAANAAAAVPTTGLLAAAEDEVSGAVATLFGAFGQEYQAVVTLAAEFHSEFTRALAAAANAYAQAEATACSALNAFDTQVHSLLGPLLPNAGTGGTIPLTSIASPATQVAFIMGGTAIPYPDAIFVTGAQTLFIQPNFPGAVSNVLYTPEQVWPITLNLGNLTFGQSVAQGVAILSDAVNTQLSTLGNSAVVFGYSQSATISTIEIRNLMSQPAPPSPSELAFVLTGNPNNPNGGVLQRFNGLYLPILDVLFNGSTPPDSPYPTVIYSHQYDGASNFPQYPLNLLADLNAIIGVFDGTHFYIGLTPDQVDNAVLLPTSPGYSGNTQYYLVPTQNMPLTSLIRPIPYVGTAIAELVQPDLRVLVDLGYSDYGPGLSYADIPTPASFLSVPNPLAVSYYLAKGAAQGVQASLVSLGWLPQSDLPTGYPYAPSLAPGVNFFLGQPSVTGLSLLTGALGTAAKDLGWIPPWWD</sequence>
<evidence type="ECO:0000259" key="1">
    <source>
        <dbReference type="Pfam" id="PF00934"/>
    </source>
</evidence>
<keyword evidence="4" id="KW-1185">Reference proteome</keyword>
<dbReference type="InterPro" id="IPR029058">
    <property type="entry name" value="AB_hydrolase_fold"/>
</dbReference>
<dbReference type="InterPro" id="IPR013228">
    <property type="entry name" value="PE-PPE_C"/>
</dbReference>
<reference evidence="3 4" key="1">
    <citation type="submission" date="2016-01" db="EMBL/GenBank/DDBJ databases">
        <title>The new phylogeny of the genus Mycobacterium.</title>
        <authorList>
            <person name="Tarcisio F."/>
            <person name="Conor M."/>
            <person name="Antonella G."/>
            <person name="Elisabetta G."/>
            <person name="Giulia F.S."/>
            <person name="Sara T."/>
            <person name="Anna F."/>
            <person name="Clotilde B."/>
            <person name="Roberto B."/>
            <person name="Veronica D.S."/>
            <person name="Fabio R."/>
            <person name="Monica P."/>
            <person name="Olivier J."/>
            <person name="Enrico T."/>
            <person name="Nicola S."/>
        </authorList>
    </citation>
    <scope>NUCLEOTIDE SEQUENCE [LARGE SCALE GENOMIC DNA]</scope>
    <source>
        <strain evidence="3 4">DSM 43505</strain>
    </source>
</reference>
<gene>
    <name evidence="3" type="ORF">AWC07_15325</name>
</gene>
<dbReference type="Gene3D" id="1.10.287.850">
    <property type="entry name" value="HP0062-like domain"/>
    <property type="match status" value="1"/>
</dbReference>
<feature type="domain" description="PE" evidence="1">
    <location>
        <begin position="5"/>
        <end position="93"/>
    </location>
</feature>
<organism evidence="3 4">
    <name type="scientific">Mycobacterium gastri</name>
    <dbReference type="NCBI Taxonomy" id="1777"/>
    <lineage>
        <taxon>Bacteria</taxon>
        <taxon>Bacillati</taxon>
        <taxon>Actinomycetota</taxon>
        <taxon>Actinomycetes</taxon>
        <taxon>Mycobacteriales</taxon>
        <taxon>Mycobacteriaceae</taxon>
        <taxon>Mycobacterium</taxon>
    </lineage>
</organism>
<dbReference type="RefSeq" id="WP_085105214.1">
    <property type="nucleotide sequence ID" value="NZ_LQOX01000129.1"/>
</dbReference>
<dbReference type="Pfam" id="PF08237">
    <property type="entry name" value="PE-PPE"/>
    <property type="match status" value="1"/>
</dbReference>
<name>A0A1X1V578_MYCGS</name>